<evidence type="ECO:0000313" key="13">
    <source>
        <dbReference type="EMBL" id="KAK8961466.1"/>
    </source>
</evidence>
<keyword evidence="3" id="KW-0645">Protease</keyword>
<feature type="transmembrane region" description="Helical" evidence="11">
    <location>
        <begin position="320"/>
        <end position="342"/>
    </location>
</feature>
<keyword evidence="6" id="KW-0378">Hydrolase</keyword>
<evidence type="ECO:0000256" key="6">
    <source>
        <dbReference type="ARBA" id="ARBA00022801"/>
    </source>
</evidence>
<proteinExistence type="inferred from homology"/>
<evidence type="ECO:0000256" key="11">
    <source>
        <dbReference type="SAM" id="Phobius"/>
    </source>
</evidence>
<evidence type="ECO:0000256" key="7">
    <source>
        <dbReference type="ARBA" id="ARBA00022989"/>
    </source>
</evidence>
<dbReference type="Proteomes" id="UP001412067">
    <property type="component" value="Unassembled WGS sequence"/>
</dbReference>
<organism evidence="13 14">
    <name type="scientific">Platanthera guangdongensis</name>
    <dbReference type="NCBI Taxonomy" id="2320717"/>
    <lineage>
        <taxon>Eukaryota</taxon>
        <taxon>Viridiplantae</taxon>
        <taxon>Streptophyta</taxon>
        <taxon>Embryophyta</taxon>
        <taxon>Tracheophyta</taxon>
        <taxon>Spermatophyta</taxon>
        <taxon>Magnoliopsida</taxon>
        <taxon>Liliopsida</taxon>
        <taxon>Asparagales</taxon>
        <taxon>Orchidaceae</taxon>
        <taxon>Orchidoideae</taxon>
        <taxon>Orchideae</taxon>
        <taxon>Orchidinae</taxon>
        <taxon>Platanthera</taxon>
    </lineage>
</organism>
<feature type="domain" description="Ubiquitin-like protease family profile" evidence="12">
    <location>
        <begin position="174"/>
        <end position="251"/>
    </location>
</feature>
<accession>A0ABR2MBZ7</accession>
<evidence type="ECO:0000256" key="5">
    <source>
        <dbReference type="ARBA" id="ARBA00022792"/>
    </source>
</evidence>
<dbReference type="EMBL" id="JBBWWR010000009">
    <property type="protein sequence ID" value="KAK8961466.1"/>
    <property type="molecule type" value="Genomic_DNA"/>
</dbReference>
<dbReference type="PANTHER" id="PTHR28492">
    <property type="entry name" value="HYPOTHETICAL PROTEIN LOC691921"/>
    <property type="match status" value="1"/>
</dbReference>
<comment type="similarity">
    <text evidence="10">Belongs to the UQCC6 family.</text>
</comment>
<keyword evidence="14" id="KW-1185">Reference proteome</keyword>
<dbReference type="PANTHER" id="PTHR28492:SF1">
    <property type="entry name" value="UBIQUINOL-CYTOCHROME-C REDUCTASE COMPLEX ASSEMBLY FACTOR 6"/>
    <property type="match status" value="1"/>
</dbReference>
<evidence type="ECO:0000259" key="12">
    <source>
        <dbReference type="Pfam" id="PF02902"/>
    </source>
</evidence>
<comment type="similarity">
    <text evidence="2">Belongs to the peptidase C48 family.</text>
</comment>
<dbReference type="Gene3D" id="3.40.395.10">
    <property type="entry name" value="Adenoviral Proteinase, Chain A"/>
    <property type="match status" value="1"/>
</dbReference>
<dbReference type="Pfam" id="PF02902">
    <property type="entry name" value="Peptidase_C48"/>
    <property type="match status" value="1"/>
</dbReference>
<comment type="caution">
    <text evidence="13">The sequence shown here is derived from an EMBL/GenBank/DDBJ whole genome shotgun (WGS) entry which is preliminary data.</text>
</comment>
<evidence type="ECO:0000256" key="1">
    <source>
        <dbReference type="ARBA" id="ARBA00004434"/>
    </source>
</evidence>
<sequence length="350" mass="39619">MAVRSFLKPDPRAIHGFLHSQFDGLSKICEVRRAGENIGYLEGCSTVLLVITTFANVGDDELSLLGVEELESDFETVPEKKEKRKRDVKVDSLGYESEKEKKMKYKKQEQELLKKIRSKIKNERRGMEARLKSYIKSEVEGLKTFCESLFLKFQAGLKPTPTPSPLPHSPPSPHSPIMTSLKALQEDALHEFPEGFIDWPVVDVRKSPQQSNSYDCGVFVIKYMEVVTSLEVVTWQDHQGWQADMPRFRAESPLKFAKPLQGILPTRWMHGARTWPKKEKELRVAREQGAASGEWRVVEQQNMTAKKFGGGRLLTGTPSLPWSCAVVIASLLAGASVVHNIYKPNLVRNR</sequence>
<evidence type="ECO:0000256" key="3">
    <source>
        <dbReference type="ARBA" id="ARBA00022670"/>
    </source>
</evidence>
<evidence type="ECO:0000256" key="8">
    <source>
        <dbReference type="ARBA" id="ARBA00023128"/>
    </source>
</evidence>
<keyword evidence="5" id="KW-0999">Mitochondrion inner membrane</keyword>
<gene>
    <name evidence="13" type="ORF">KSP40_PGU009001</name>
</gene>
<dbReference type="InterPro" id="IPR038765">
    <property type="entry name" value="Papain-like_cys_pep_sf"/>
</dbReference>
<keyword evidence="9 11" id="KW-0472">Membrane</keyword>
<evidence type="ECO:0000256" key="10">
    <source>
        <dbReference type="ARBA" id="ARBA00044944"/>
    </source>
</evidence>
<dbReference type="Pfam" id="PF14990">
    <property type="entry name" value="DUF4516"/>
    <property type="match status" value="1"/>
</dbReference>
<dbReference type="InterPro" id="IPR003653">
    <property type="entry name" value="Peptidase_C48_C"/>
</dbReference>
<evidence type="ECO:0000256" key="4">
    <source>
        <dbReference type="ARBA" id="ARBA00022692"/>
    </source>
</evidence>
<dbReference type="InterPro" id="IPR027858">
    <property type="entry name" value="BRAWNIN"/>
</dbReference>
<evidence type="ECO:0000313" key="14">
    <source>
        <dbReference type="Proteomes" id="UP001412067"/>
    </source>
</evidence>
<reference evidence="13 14" key="1">
    <citation type="journal article" date="2022" name="Nat. Plants">
        <title>Genomes of leafy and leafless Platanthera orchids illuminate the evolution of mycoheterotrophy.</title>
        <authorList>
            <person name="Li M.H."/>
            <person name="Liu K.W."/>
            <person name="Li Z."/>
            <person name="Lu H.C."/>
            <person name="Ye Q.L."/>
            <person name="Zhang D."/>
            <person name="Wang J.Y."/>
            <person name="Li Y.F."/>
            <person name="Zhong Z.M."/>
            <person name="Liu X."/>
            <person name="Yu X."/>
            <person name="Liu D.K."/>
            <person name="Tu X.D."/>
            <person name="Liu B."/>
            <person name="Hao Y."/>
            <person name="Liao X.Y."/>
            <person name="Jiang Y.T."/>
            <person name="Sun W.H."/>
            <person name="Chen J."/>
            <person name="Chen Y.Q."/>
            <person name="Ai Y."/>
            <person name="Zhai J.W."/>
            <person name="Wu S.S."/>
            <person name="Zhou Z."/>
            <person name="Hsiao Y.Y."/>
            <person name="Wu W.L."/>
            <person name="Chen Y.Y."/>
            <person name="Lin Y.F."/>
            <person name="Hsu J.L."/>
            <person name="Li C.Y."/>
            <person name="Wang Z.W."/>
            <person name="Zhao X."/>
            <person name="Zhong W.Y."/>
            <person name="Ma X.K."/>
            <person name="Ma L."/>
            <person name="Huang J."/>
            <person name="Chen G.Z."/>
            <person name="Huang M.Z."/>
            <person name="Huang L."/>
            <person name="Peng D.H."/>
            <person name="Luo Y.B."/>
            <person name="Zou S.Q."/>
            <person name="Chen S.P."/>
            <person name="Lan S."/>
            <person name="Tsai W.C."/>
            <person name="Van de Peer Y."/>
            <person name="Liu Z.J."/>
        </authorList>
    </citation>
    <scope>NUCLEOTIDE SEQUENCE [LARGE SCALE GENOMIC DNA]</scope>
    <source>
        <strain evidence="13">Lor288</strain>
    </source>
</reference>
<evidence type="ECO:0000256" key="9">
    <source>
        <dbReference type="ARBA" id="ARBA00023136"/>
    </source>
</evidence>
<dbReference type="SUPFAM" id="SSF54001">
    <property type="entry name" value="Cysteine proteinases"/>
    <property type="match status" value="1"/>
</dbReference>
<keyword evidence="8" id="KW-0496">Mitochondrion</keyword>
<name>A0ABR2MBZ7_9ASPA</name>
<keyword evidence="7 11" id="KW-1133">Transmembrane helix</keyword>
<comment type="subcellular location">
    <subcellularLocation>
        <location evidence="1">Mitochondrion inner membrane</location>
        <topology evidence="1">Single-pass membrane protein</topology>
    </subcellularLocation>
</comment>
<keyword evidence="4 11" id="KW-0812">Transmembrane</keyword>
<evidence type="ECO:0000256" key="2">
    <source>
        <dbReference type="ARBA" id="ARBA00005234"/>
    </source>
</evidence>
<protein>
    <recommendedName>
        <fullName evidence="12">Ubiquitin-like protease family profile domain-containing protein</fullName>
    </recommendedName>
</protein>